<gene>
    <name evidence="2" type="ORF">OJ16_07135</name>
</gene>
<sequence length="111" mass="12803">MAAQKLTKGRFIQIIIMLTLLVVAFFWRTYTYDMSKKVTCDLQQSCSFYVNGTEFIAAKTADNIDIVTSNSDWEIQTEAVNSKANNSWQVQLVNIKSKESYKRELIFSNKE</sequence>
<comment type="caution">
    <text evidence="2">The sequence shown here is derived from an EMBL/GenBank/DDBJ whole genome shotgun (WGS) entry which is preliminary data.</text>
</comment>
<evidence type="ECO:0000313" key="2">
    <source>
        <dbReference type="EMBL" id="KII81044.1"/>
    </source>
</evidence>
<protein>
    <submittedName>
        <fullName evidence="2">Uncharacterized protein</fullName>
    </submittedName>
</protein>
<reference evidence="2 3" key="1">
    <citation type="submission" date="2014-11" db="EMBL/GenBank/DDBJ databases">
        <title>Draft Genome Sequence of Vibrio piscirenalis strains CECT 8603T and CECT 8604, two marine Gammaproteobacterium isolated from cultured gilthead sea bream (Sparus aurata).</title>
        <authorList>
            <person name="Arahal D.R."/>
            <person name="Rodrigo-Torres L."/>
            <person name="Lucena T."/>
            <person name="Pujalte M.J."/>
        </authorList>
    </citation>
    <scope>NUCLEOTIDE SEQUENCE [LARGE SCALE GENOMIC DNA]</scope>
    <source>
        <strain evidence="2 3">DCR 1-4-2</strain>
    </source>
</reference>
<keyword evidence="1" id="KW-0812">Transmembrane</keyword>
<proteinExistence type="predicted"/>
<keyword evidence="1" id="KW-0472">Membrane</keyword>
<evidence type="ECO:0000256" key="1">
    <source>
        <dbReference type="SAM" id="Phobius"/>
    </source>
</evidence>
<feature type="transmembrane region" description="Helical" evidence="1">
    <location>
        <begin position="12"/>
        <end position="30"/>
    </location>
</feature>
<name>A0A0C2KBF8_9VIBR</name>
<accession>A0A0C2KBF8</accession>
<dbReference type="AlphaFoldDB" id="A0A0C2KBF8"/>
<dbReference type="STRING" id="1461322.OJ16_07135"/>
<accession>A0A0C2JSL7</accession>
<dbReference type="EMBL" id="JTKH01000006">
    <property type="protein sequence ID" value="KII81044.1"/>
    <property type="molecule type" value="Genomic_DNA"/>
</dbReference>
<keyword evidence="3" id="KW-1185">Reference proteome</keyword>
<dbReference type="OrthoDB" id="5917376at2"/>
<evidence type="ECO:0000313" key="3">
    <source>
        <dbReference type="Proteomes" id="UP000031672"/>
    </source>
</evidence>
<dbReference type="Proteomes" id="UP000031672">
    <property type="component" value="Unassembled WGS sequence"/>
</dbReference>
<keyword evidence="1" id="KW-1133">Transmembrane helix</keyword>
<organism evidence="2 3">
    <name type="scientific">Vibrio renipiscarius</name>
    <dbReference type="NCBI Taxonomy" id="1461322"/>
    <lineage>
        <taxon>Bacteria</taxon>
        <taxon>Pseudomonadati</taxon>
        <taxon>Pseudomonadota</taxon>
        <taxon>Gammaproteobacteria</taxon>
        <taxon>Vibrionales</taxon>
        <taxon>Vibrionaceae</taxon>
        <taxon>Vibrio</taxon>
    </lineage>
</organism>
<dbReference type="RefSeq" id="WP_040988756.1">
    <property type="nucleotide sequence ID" value="NZ_JTKH01000006.1"/>
</dbReference>